<feature type="region of interest" description="Disordered" evidence="1">
    <location>
        <begin position="40"/>
        <end position="59"/>
    </location>
</feature>
<dbReference type="AlphaFoldDB" id="A0AAV1TGD0"/>
<evidence type="ECO:0000256" key="1">
    <source>
        <dbReference type="SAM" id="MobiDB-lite"/>
    </source>
</evidence>
<accession>A0AAV1TGD0</accession>
<feature type="region of interest" description="Disordered" evidence="1">
    <location>
        <begin position="438"/>
        <end position="465"/>
    </location>
</feature>
<feature type="compositionally biased region" description="Polar residues" evidence="1">
    <location>
        <begin position="163"/>
        <end position="175"/>
    </location>
</feature>
<keyword evidence="3" id="KW-0732">Signal</keyword>
<feature type="region of interest" description="Disordered" evidence="1">
    <location>
        <begin position="163"/>
        <end position="211"/>
    </location>
</feature>
<evidence type="ECO:0000313" key="4">
    <source>
        <dbReference type="EMBL" id="CAK7916282.1"/>
    </source>
</evidence>
<evidence type="ECO:0000313" key="5">
    <source>
        <dbReference type="Proteomes" id="UP001162060"/>
    </source>
</evidence>
<sequence>MESGLPPPGRTQPLLLLLLSRLLSGCLSADGDWAFQQSETRATSSLSAKEPDSSQKTWKETSRTSWISRTIGLENTHSWFYSTRTPTVMNDGLFVMEHYGIGLLTARKGIQSMGRARGLLLLSAAATFAITAAVDSWTDPTASNLTLSPAANLLILTRNNYPTPTTSSETVTDDTIPSRMPDTNPPVVAYTPATTEANPPLVADTPATTAPLIPRASDFDAAMASEIEEETDESSPSAVATPSPRSPPGHRPNSAPVTHPNVTTPPPPASSPTKSSIAPVDTLNNRNGAVKAGDHSAGMATFLPVVFGSVACVGVLAAAVMIKKRRSTEKGEETCRPDPDCEYSGADLTPDNRALRIAQVGSPPIARKAAVVVAAPAATGAKDLAASTATADYVRTNSSVSSTSPFGSTRCKVRVSSPNQGFFANRETNMEFQATRTLRGEGNDATLASDRARVTSSRSTLQLQQ</sequence>
<keyword evidence="2" id="KW-1133">Transmembrane helix</keyword>
<organism evidence="4 5">
    <name type="scientific">Peronospora matthiolae</name>
    <dbReference type="NCBI Taxonomy" id="2874970"/>
    <lineage>
        <taxon>Eukaryota</taxon>
        <taxon>Sar</taxon>
        <taxon>Stramenopiles</taxon>
        <taxon>Oomycota</taxon>
        <taxon>Peronosporomycetes</taxon>
        <taxon>Peronosporales</taxon>
        <taxon>Peronosporaceae</taxon>
        <taxon>Peronospora</taxon>
    </lineage>
</organism>
<name>A0AAV1TGD0_9STRA</name>
<feature type="compositionally biased region" description="Polar residues" evidence="1">
    <location>
        <begin position="454"/>
        <end position="465"/>
    </location>
</feature>
<keyword evidence="2" id="KW-0812">Transmembrane</keyword>
<reference evidence="4" key="1">
    <citation type="submission" date="2024-01" db="EMBL/GenBank/DDBJ databases">
        <authorList>
            <person name="Webb A."/>
        </authorList>
    </citation>
    <scope>NUCLEOTIDE SEQUENCE</scope>
    <source>
        <strain evidence="4">Pm1</strain>
    </source>
</reference>
<evidence type="ECO:0000256" key="3">
    <source>
        <dbReference type="SAM" id="SignalP"/>
    </source>
</evidence>
<comment type="caution">
    <text evidence="4">The sequence shown here is derived from an EMBL/GenBank/DDBJ whole genome shotgun (WGS) entry which is preliminary data.</text>
</comment>
<evidence type="ECO:0000256" key="2">
    <source>
        <dbReference type="SAM" id="Phobius"/>
    </source>
</evidence>
<feature type="compositionally biased region" description="Basic and acidic residues" evidence="1">
    <location>
        <begin position="49"/>
        <end position="59"/>
    </location>
</feature>
<proteinExistence type="predicted"/>
<gene>
    <name evidence="4" type="ORF">PM001_LOCUS5368</name>
</gene>
<feature type="transmembrane region" description="Helical" evidence="2">
    <location>
        <begin position="302"/>
        <end position="322"/>
    </location>
</feature>
<feature type="region of interest" description="Disordered" evidence="1">
    <location>
        <begin position="225"/>
        <end position="289"/>
    </location>
</feature>
<protein>
    <submittedName>
        <fullName evidence="4">Uncharacterized protein</fullName>
    </submittedName>
</protein>
<dbReference type="EMBL" id="CAKLBY020000044">
    <property type="protein sequence ID" value="CAK7916282.1"/>
    <property type="molecule type" value="Genomic_DNA"/>
</dbReference>
<keyword evidence="2" id="KW-0472">Membrane</keyword>
<feature type="signal peptide" evidence="3">
    <location>
        <begin position="1"/>
        <end position="28"/>
    </location>
</feature>
<dbReference type="Proteomes" id="UP001162060">
    <property type="component" value="Unassembled WGS sequence"/>
</dbReference>
<feature type="chain" id="PRO_5043696180" evidence="3">
    <location>
        <begin position="29"/>
        <end position="465"/>
    </location>
</feature>